<dbReference type="Gene3D" id="3.20.20.70">
    <property type="entry name" value="Aldolase class I"/>
    <property type="match status" value="1"/>
</dbReference>
<accession>X1KLY6</accession>
<dbReference type="SMART" id="SM01130">
    <property type="entry name" value="DHDPS"/>
    <property type="match status" value="1"/>
</dbReference>
<evidence type="ECO:0000313" key="3">
    <source>
        <dbReference type="EMBL" id="GAH91149.1"/>
    </source>
</evidence>
<feature type="non-terminal residue" evidence="3">
    <location>
        <position position="185"/>
    </location>
</feature>
<dbReference type="GO" id="GO:0005829">
    <property type="term" value="C:cytosol"/>
    <property type="evidence" value="ECO:0007669"/>
    <property type="project" value="TreeGrafter"/>
</dbReference>
<dbReference type="EMBL" id="BARV01002352">
    <property type="protein sequence ID" value="GAH91149.1"/>
    <property type="molecule type" value="Genomic_DNA"/>
</dbReference>
<comment type="caution">
    <text evidence="3">The sequence shown here is derived from an EMBL/GenBank/DDBJ whole genome shotgun (WGS) entry which is preliminary data.</text>
</comment>
<gene>
    <name evidence="3" type="ORF">S06H3_06140</name>
</gene>
<evidence type="ECO:0008006" key="4">
    <source>
        <dbReference type="Google" id="ProtNLM"/>
    </source>
</evidence>
<keyword evidence="2" id="KW-0704">Schiff base</keyword>
<dbReference type="PANTHER" id="PTHR42849:SF1">
    <property type="entry name" value="N-ACETYLNEURAMINATE LYASE"/>
    <property type="match status" value="1"/>
</dbReference>
<dbReference type="InterPro" id="IPR002220">
    <property type="entry name" value="DapA-like"/>
</dbReference>
<dbReference type="Pfam" id="PF00701">
    <property type="entry name" value="DHDPS"/>
    <property type="match status" value="1"/>
</dbReference>
<dbReference type="AlphaFoldDB" id="X1KLY6"/>
<dbReference type="PRINTS" id="PR00146">
    <property type="entry name" value="DHPICSNTHASE"/>
</dbReference>
<dbReference type="PANTHER" id="PTHR42849">
    <property type="entry name" value="N-ACETYLNEURAMINATE LYASE"/>
    <property type="match status" value="1"/>
</dbReference>
<evidence type="ECO:0000256" key="2">
    <source>
        <dbReference type="ARBA" id="ARBA00023270"/>
    </source>
</evidence>
<evidence type="ECO:0000256" key="1">
    <source>
        <dbReference type="ARBA" id="ARBA00023239"/>
    </source>
</evidence>
<keyword evidence="1" id="KW-0456">Lyase</keyword>
<dbReference type="InterPro" id="IPR013785">
    <property type="entry name" value="Aldolase_TIM"/>
</dbReference>
<dbReference type="InterPro" id="IPR020625">
    <property type="entry name" value="Schiff_base-form_aldolases_AS"/>
</dbReference>
<name>X1KLY6_9ZZZZ</name>
<proteinExistence type="predicted"/>
<dbReference type="GO" id="GO:0019262">
    <property type="term" value="P:N-acetylneuraminate catabolic process"/>
    <property type="evidence" value="ECO:0007669"/>
    <property type="project" value="TreeGrafter"/>
</dbReference>
<dbReference type="PROSITE" id="PS00666">
    <property type="entry name" value="DHDPS_2"/>
    <property type="match status" value="1"/>
</dbReference>
<sequence length="185" mass="20235">MGSNANVLPRPLRGIIPPLVTPLLDRDTLDVAGLERLIEHILAGGVHGLFVLGTTGEAPSLSYRLRYELIERVCGQVKGRVPVLVGITDTSFVESVNVARKAQDSGAQAVVLAPPYYFPAGQAELLEYLRHLTPELPLPVFLYNMPSYTKLVYEPETIRAAADFPGIAGMKDSSGNMIYFRRLQS</sequence>
<dbReference type="CDD" id="cd00408">
    <property type="entry name" value="DHDPS-like"/>
    <property type="match status" value="1"/>
</dbReference>
<dbReference type="GO" id="GO:0008747">
    <property type="term" value="F:N-acetylneuraminate lyase activity"/>
    <property type="evidence" value="ECO:0007669"/>
    <property type="project" value="TreeGrafter"/>
</dbReference>
<protein>
    <recommendedName>
        <fullName evidence="4">Dihydrodipicolinate synthase family protein</fullName>
    </recommendedName>
</protein>
<organism evidence="3">
    <name type="scientific">marine sediment metagenome</name>
    <dbReference type="NCBI Taxonomy" id="412755"/>
    <lineage>
        <taxon>unclassified sequences</taxon>
        <taxon>metagenomes</taxon>
        <taxon>ecological metagenomes</taxon>
    </lineage>
</organism>
<dbReference type="SUPFAM" id="SSF51569">
    <property type="entry name" value="Aldolase"/>
    <property type="match status" value="1"/>
</dbReference>
<reference evidence="3" key="1">
    <citation type="journal article" date="2014" name="Front. Microbiol.">
        <title>High frequency of phylogenetically diverse reductive dehalogenase-homologous genes in deep subseafloor sedimentary metagenomes.</title>
        <authorList>
            <person name="Kawai M."/>
            <person name="Futagami T."/>
            <person name="Toyoda A."/>
            <person name="Takaki Y."/>
            <person name="Nishi S."/>
            <person name="Hori S."/>
            <person name="Arai W."/>
            <person name="Tsubouchi T."/>
            <person name="Morono Y."/>
            <person name="Uchiyama I."/>
            <person name="Ito T."/>
            <person name="Fujiyama A."/>
            <person name="Inagaki F."/>
            <person name="Takami H."/>
        </authorList>
    </citation>
    <scope>NUCLEOTIDE SEQUENCE</scope>
    <source>
        <strain evidence="3">Expedition CK06-06</strain>
    </source>
</reference>